<dbReference type="InterPro" id="IPR010129">
    <property type="entry name" value="T1SS_HlyD"/>
</dbReference>
<evidence type="ECO:0000256" key="3">
    <source>
        <dbReference type="ARBA" id="ARBA00009477"/>
    </source>
</evidence>
<dbReference type="InterPro" id="IPR050739">
    <property type="entry name" value="MFP"/>
</dbReference>
<evidence type="ECO:0000256" key="7">
    <source>
        <dbReference type="ARBA" id="ARBA00022692"/>
    </source>
</evidence>
<dbReference type="SUPFAM" id="SSF90123">
    <property type="entry name" value="ABC transporter transmembrane region"/>
    <property type="match status" value="1"/>
</dbReference>
<feature type="transmembrane region" description="Helical" evidence="12">
    <location>
        <begin position="128"/>
        <end position="153"/>
    </location>
</feature>
<dbReference type="PANTHER" id="PTHR30386:SF17">
    <property type="entry name" value="ALKALINE PROTEASE SECRETION PROTEIN APRE"/>
    <property type="match status" value="1"/>
</dbReference>
<dbReference type="EMBL" id="JAETWB010000014">
    <property type="protein sequence ID" value="MBL6080549.1"/>
    <property type="molecule type" value="Genomic_DNA"/>
</dbReference>
<comment type="caution">
    <text evidence="16">The sequence shown here is derived from an EMBL/GenBank/DDBJ whole genome shotgun (WGS) entry which is preliminary data.</text>
</comment>
<dbReference type="PANTHER" id="PTHR30386">
    <property type="entry name" value="MEMBRANE FUSION SUBUNIT OF EMRAB-TOLC MULTIDRUG EFFLUX PUMP"/>
    <property type="match status" value="1"/>
</dbReference>
<keyword evidence="9" id="KW-0067">ATP-binding</keyword>
<evidence type="ECO:0000313" key="17">
    <source>
        <dbReference type="Proteomes" id="UP000660885"/>
    </source>
</evidence>
<dbReference type="Gene3D" id="3.40.50.300">
    <property type="entry name" value="P-loop containing nucleotide triphosphate hydrolases"/>
    <property type="match status" value="1"/>
</dbReference>
<protein>
    <recommendedName>
        <fullName evidence="12">Membrane fusion protein (MFP) family protein</fullName>
    </recommendedName>
</protein>
<dbReference type="InterPro" id="IPR027417">
    <property type="entry name" value="P-loop_NTPase"/>
</dbReference>
<feature type="transmembrane region" description="Helical" evidence="12">
    <location>
        <begin position="21"/>
        <end position="47"/>
    </location>
</feature>
<evidence type="ECO:0000256" key="8">
    <source>
        <dbReference type="ARBA" id="ARBA00022741"/>
    </source>
</evidence>
<comment type="caution">
    <text evidence="12">Lacks conserved residue(s) required for the propagation of feature annotation.</text>
</comment>
<dbReference type="Gene3D" id="2.40.30.170">
    <property type="match status" value="1"/>
</dbReference>
<evidence type="ECO:0000256" key="6">
    <source>
        <dbReference type="ARBA" id="ARBA00022519"/>
    </source>
</evidence>
<dbReference type="Pfam" id="PF00005">
    <property type="entry name" value="ABC_tran"/>
    <property type="match status" value="1"/>
</dbReference>
<keyword evidence="13" id="KW-0175">Coiled coil</keyword>
<evidence type="ECO:0000256" key="12">
    <source>
        <dbReference type="RuleBase" id="RU365093"/>
    </source>
</evidence>
<keyword evidence="11 12" id="KW-0472">Membrane</keyword>
<evidence type="ECO:0000313" key="16">
    <source>
        <dbReference type="EMBL" id="MBL6080549.1"/>
    </source>
</evidence>
<dbReference type="Pfam" id="PF25994">
    <property type="entry name" value="HH_AprE"/>
    <property type="match status" value="1"/>
</dbReference>
<evidence type="ECO:0000259" key="14">
    <source>
        <dbReference type="PROSITE" id="PS50893"/>
    </source>
</evidence>
<dbReference type="PROSITE" id="PS50929">
    <property type="entry name" value="ABC_TM1F"/>
    <property type="match status" value="1"/>
</dbReference>
<dbReference type="NCBIfam" id="TIGR01843">
    <property type="entry name" value="type_I_hlyD"/>
    <property type="match status" value="1"/>
</dbReference>
<dbReference type="Proteomes" id="UP000660885">
    <property type="component" value="Unassembled WGS sequence"/>
</dbReference>
<dbReference type="PROSITE" id="PS50893">
    <property type="entry name" value="ABC_TRANSPORTER_2"/>
    <property type="match status" value="1"/>
</dbReference>
<feature type="domain" description="ABC transmembrane type-1" evidence="15">
    <location>
        <begin position="23"/>
        <end position="300"/>
    </location>
</feature>
<feature type="transmembrane region" description="Helical" evidence="12">
    <location>
        <begin position="159"/>
        <end position="179"/>
    </location>
</feature>
<organism evidence="16 17">
    <name type="scientific">Belnapia arida</name>
    <dbReference type="NCBI Taxonomy" id="2804533"/>
    <lineage>
        <taxon>Bacteria</taxon>
        <taxon>Pseudomonadati</taxon>
        <taxon>Pseudomonadota</taxon>
        <taxon>Alphaproteobacteria</taxon>
        <taxon>Acetobacterales</taxon>
        <taxon>Roseomonadaceae</taxon>
        <taxon>Belnapia</taxon>
    </lineage>
</organism>
<evidence type="ECO:0000256" key="9">
    <source>
        <dbReference type="ARBA" id="ARBA00022840"/>
    </source>
</evidence>
<feature type="domain" description="ABC transporter" evidence="14">
    <location>
        <begin position="331"/>
        <end position="563"/>
    </location>
</feature>
<name>A0ABS1U7A7_9PROT</name>
<evidence type="ECO:0000256" key="11">
    <source>
        <dbReference type="ARBA" id="ARBA00023136"/>
    </source>
</evidence>
<feature type="transmembrane region" description="Helical" evidence="12">
    <location>
        <begin position="59"/>
        <end position="79"/>
    </location>
</feature>
<keyword evidence="6 12" id="KW-0997">Cell inner membrane</keyword>
<dbReference type="RefSeq" id="WP_202833777.1">
    <property type="nucleotide sequence ID" value="NZ_JAETWB010000014.1"/>
</dbReference>
<dbReference type="InterPro" id="IPR058982">
    <property type="entry name" value="Beta-barrel_AprE"/>
</dbReference>
<dbReference type="InterPro" id="IPR011527">
    <property type="entry name" value="ABC1_TM_dom"/>
</dbReference>
<keyword evidence="5 12" id="KW-1003">Cell membrane</keyword>
<keyword evidence="7 12" id="KW-0812">Transmembrane</keyword>
<evidence type="ECO:0000256" key="2">
    <source>
        <dbReference type="ARBA" id="ARBA00004651"/>
    </source>
</evidence>
<evidence type="ECO:0000256" key="13">
    <source>
        <dbReference type="SAM" id="Coils"/>
    </source>
</evidence>
<dbReference type="InterPro" id="IPR058781">
    <property type="entry name" value="HH_AprE-like"/>
</dbReference>
<evidence type="ECO:0000256" key="10">
    <source>
        <dbReference type="ARBA" id="ARBA00022989"/>
    </source>
</evidence>
<feature type="transmembrane region" description="Helical" evidence="12">
    <location>
        <begin position="247"/>
        <end position="265"/>
    </location>
</feature>
<evidence type="ECO:0000256" key="4">
    <source>
        <dbReference type="ARBA" id="ARBA00022448"/>
    </source>
</evidence>
<sequence length="1021" mass="109150">MTVPAARSWLNLGEIGITPAAVATVLLLSLAGQIGYFGFLLLLKALMDATRASSNVDTYIVMIAIFVGLTLFSEVYLFYRARMLRAAAHRFNLRLRAEALQSSVRNAVRTDVAHGVTVLQDIATVQGFLAGPALVGALDLVGAFLALAALFYIDSGFGWITTAGILVTIAMAFVTKLATSRQSVQAEGRIAAVSAELGSVFASNDVLRGLGQLPAMLFRWNRRYDRALDAGDAAHARKEAIEQIEHIVAGLSVLALLVHGIVLAFEGTGTMGLVLCAFFGGYKAMAPFSDVLRYWDSWRGGLGAWQRLRQVLREDGAPAVAPPDLAAPPGLVAEGLGFGPDGRATPIINGLSLRLPPGSVTLVTGRNGAGKSTLLRLVLGLLQPGSGRILLNGQDTWFCDRESLGARIGYLPQDIQLLDENVRTNIGRAPDAPLEAVIAAASAAGVHEMVGRLPLGYATPCAGLSTGQRRLVALARALYEGPELLVLDEPEEAPDGPSRRLLLAAVEHVRMAGGVVLIVTHDPEGWTERAHYVLHLVPGGRWSLAEQQPVEAVARAIPAAPPSVPGDLQDGRLALRQLIEASVPGPPVSAVMRTALLALGLTLVPFIGWATMTRMEQAVLAQGQLVPDGRRKTVNLLEPGILREMLVQEGSVVQAGQPLLRLDLTQSEATAMQARIAYWGGRTRAVRLAAEQADQRRLVFPPDLEAGAADNPAIAVFLQAERTLFAARWAAFDSQAGVQERAITQLREQVAGARAQRDGAMRQAASVKEQIEGYNRLLSQGYASRFLVLNLQQQEAGFVAIIGQAEAQEAQLREGIAQAERQLTSIRLQRLSDIATDIRVTEADIAAAQQQLRTAEDVLARREVLAPEAGRVTHIRALTPGASIGVGEPVLDLVPVEDSLVAELRLLPTDIDQVAVGQRARLRLAALRQQNPPMLPGQVVTVSPDLQADAAGQTYYLVRVALDPGTLELVPQRSLVAGMPVEGFLIGESRTPLGYFWEPVRGSVRRTVPPATPPEVQPPGA</sequence>
<accession>A0ABS1U7A7</accession>
<comment type="subcellular location">
    <subcellularLocation>
        <location evidence="1 12">Cell inner membrane</location>
        <topology evidence="1 12">Single-pass membrane protein</topology>
    </subcellularLocation>
    <subcellularLocation>
        <location evidence="2">Cell membrane</location>
        <topology evidence="2">Multi-pass membrane protein</topology>
    </subcellularLocation>
</comment>
<evidence type="ECO:0000256" key="1">
    <source>
        <dbReference type="ARBA" id="ARBA00004377"/>
    </source>
</evidence>
<keyword evidence="4 12" id="KW-0813">Transport</keyword>
<dbReference type="InterPro" id="IPR036640">
    <property type="entry name" value="ABC1_TM_sf"/>
</dbReference>
<gene>
    <name evidence="16" type="ORF">JMJ56_21255</name>
</gene>
<evidence type="ECO:0000256" key="5">
    <source>
        <dbReference type="ARBA" id="ARBA00022475"/>
    </source>
</evidence>
<dbReference type="Pfam" id="PF26002">
    <property type="entry name" value="Beta-barrel_AprE"/>
    <property type="match status" value="1"/>
</dbReference>
<dbReference type="SUPFAM" id="SSF52540">
    <property type="entry name" value="P-loop containing nucleoside triphosphate hydrolases"/>
    <property type="match status" value="1"/>
</dbReference>
<dbReference type="Gene3D" id="1.20.1560.10">
    <property type="entry name" value="ABC transporter type 1, transmembrane domain"/>
    <property type="match status" value="1"/>
</dbReference>
<reference evidence="16 17" key="1">
    <citation type="submission" date="2021-01" db="EMBL/GenBank/DDBJ databases">
        <title>Belnapia mucosa sp. nov. and Belnapia arida sp. nov., isolated from the Tabernas Desert (Almeria, Spain).</title>
        <authorList>
            <person name="Molina-Menor E."/>
            <person name="Vidal-Verdu A."/>
            <person name="Calonge A."/>
            <person name="Satari L."/>
            <person name="Pereto J."/>
            <person name="Porcar M."/>
        </authorList>
    </citation>
    <scope>NUCLEOTIDE SEQUENCE [LARGE SCALE GENOMIC DNA]</scope>
    <source>
        <strain evidence="16 17">T18</strain>
    </source>
</reference>
<keyword evidence="8" id="KW-0547">Nucleotide-binding</keyword>
<dbReference type="SMART" id="SM00382">
    <property type="entry name" value="AAA"/>
    <property type="match status" value="1"/>
</dbReference>
<keyword evidence="10 12" id="KW-1133">Transmembrane helix</keyword>
<comment type="similarity">
    <text evidence="3 12">Belongs to the membrane fusion protein (MFP) (TC 8.A.1) family.</text>
</comment>
<keyword evidence="17" id="KW-1185">Reference proteome</keyword>
<dbReference type="InterPro" id="IPR003439">
    <property type="entry name" value="ABC_transporter-like_ATP-bd"/>
</dbReference>
<proteinExistence type="inferred from homology"/>
<dbReference type="PRINTS" id="PR01490">
    <property type="entry name" value="RTXTOXIND"/>
</dbReference>
<dbReference type="InterPro" id="IPR003593">
    <property type="entry name" value="AAA+_ATPase"/>
</dbReference>
<evidence type="ECO:0000259" key="15">
    <source>
        <dbReference type="PROSITE" id="PS50929"/>
    </source>
</evidence>
<feature type="coiled-coil region" evidence="13">
    <location>
        <begin position="802"/>
        <end position="858"/>
    </location>
</feature>
<dbReference type="Gene3D" id="2.40.50.100">
    <property type="match status" value="1"/>
</dbReference>